<dbReference type="RefSeq" id="WP_111590116.1">
    <property type="nucleotide sequence ID" value="NZ_QLMA01000001.1"/>
</dbReference>
<gene>
    <name evidence="2" type="ORF">CLV59_101173</name>
</gene>
<organism evidence="2 3">
    <name type="scientific">Chitinophaga dinghuensis</name>
    <dbReference type="NCBI Taxonomy" id="1539050"/>
    <lineage>
        <taxon>Bacteria</taxon>
        <taxon>Pseudomonadati</taxon>
        <taxon>Bacteroidota</taxon>
        <taxon>Chitinophagia</taxon>
        <taxon>Chitinophagales</taxon>
        <taxon>Chitinophagaceae</taxon>
        <taxon>Chitinophaga</taxon>
    </lineage>
</organism>
<evidence type="ECO:0000313" key="2">
    <source>
        <dbReference type="EMBL" id="RAJ87423.1"/>
    </source>
</evidence>
<comment type="caution">
    <text evidence="2">The sequence shown here is derived from an EMBL/GenBank/DDBJ whole genome shotgun (WGS) entry which is preliminary data.</text>
</comment>
<dbReference type="Pfam" id="PF22658">
    <property type="entry name" value="YycE-like_N"/>
    <property type="match status" value="1"/>
</dbReference>
<keyword evidence="3" id="KW-1185">Reference proteome</keyword>
<dbReference type="Pfam" id="PF22659">
    <property type="entry name" value="YycE-like_C"/>
    <property type="match status" value="1"/>
</dbReference>
<evidence type="ECO:0000313" key="3">
    <source>
        <dbReference type="Proteomes" id="UP000249819"/>
    </source>
</evidence>
<reference evidence="2 3" key="1">
    <citation type="submission" date="2018-06" db="EMBL/GenBank/DDBJ databases">
        <title>Genomic Encyclopedia of Archaeal and Bacterial Type Strains, Phase II (KMG-II): from individual species to whole genera.</title>
        <authorList>
            <person name="Goeker M."/>
        </authorList>
    </citation>
    <scope>NUCLEOTIDE SEQUENCE [LARGE SCALE GENOMIC DNA]</scope>
    <source>
        <strain evidence="2 3">DSM 29821</strain>
    </source>
</reference>
<evidence type="ECO:0000259" key="1">
    <source>
        <dbReference type="PROSITE" id="PS51819"/>
    </source>
</evidence>
<dbReference type="InterPro" id="IPR058998">
    <property type="entry name" value="YycE-like_N"/>
</dbReference>
<dbReference type="SUPFAM" id="SSF54593">
    <property type="entry name" value="Glyoxalase/Bleomycin resistance protein/Dihydroxybiphenyl dioxygenase"/>
    <property type="match status" value="1"/>
</dbReference>
<dbReference type="CDD" id="cd06587">
    <property type="entry name" value="VOC"/>
    <property type="match status" value="1"/>
</dbReference>
<dbReference type="InterPro" id="IPR029068">
    <property type="entry name" value="Glyas_Bleomycin-R_OHBP_Dase"/>
</dbReference>
<protein>
    <recommendedName>
        <fullName evidence="1">VOC domain-containing protein</fullName>
    </recommendedName>
</protein>
<accession>A0A327WA38</accession>
<dbReference type="Gene3D" id="3.10.180.10">
    <property type="entry name" value="2,3-Dihydroxybiphenyl 1,2-Dioxygenase, domain 1"/>
    <property type="match status" value="1"/>
</dbReference>
<dbReference type="InterPro" id="IPR058997">
    <property type="entry name" value="YycE-like_C"/>
</dbReference>
<dbReference type="PROSITE" id="PS51819">
    <property type="entry name" value="VOC"/>
    <property type="match status" value="1"/>
</dbReference>
<name>A0A327WA38_9BACT</name>
<dbReference type="OrthoDB" id="8018325at2"/>
<dbReference type="AlphaFoldDB" id="A0A327WA38"/>
<feature type="domain" description="VOC" evidence="1">
    <location>
        <begin position="1"/>
        <end position="122"/>
    </location>
</feature>
<dbReference type="Proteomes" id="UP000249819">
    <property type="component" value="Unassembled WGS sequence"/>
</dbReference>
<sequence length="124" mass="14396">MHIRIARHTTSLQPVIDFYTQLLGCEILGDFKNHDNYDGVFIGIPGENWHLEFTISDEKPVHTPDEDDLLVFYGDNYHAYTELVKKARSLNIPEVEAKNPYWTKNGTTLLDPDGFRIVLTYKQR</sequence>
<dbReference type="EMBL" id="QLMA01000001">
    <property type="protein sequence ID" value="RAJ87423.1"/>
    <property type="molecule type" value="Genomic_DNA"/>
</dbReference>
<dbReference type="InterPro" id="IPR037523">
    <property type="entry name" value="VOC_core"/>
</dbReference>
<proteinExistence type="predicted"/>